<comment type="caution">
    <text evidence="5">The sequence shown here is derived from an EMBL/GenBank/DDBJ whole genome shotgun (WGS) entry which is preliminary data.</text>
</comment>
<evidence type="ECO:0000259" key="4">
    <source>
        <dbReference type="Pfam" id="PF01248"/>
    </source>
</evidence>
<evidence type="ECO:0000256" key="2">
    <source>
        <dbReference type="ARBA" id="ARBA00022980"/>
    </source>
</evidence>
<reference evidence="5 6" key="1">
    <citation type="submission" date="2024-12" db="EMBL/GenBank/DDBJ databases">
        <title>The unique morphological basis and parallel evolutionary history of personate flowers in Penstemon.</title>
        <authorList>
            <person name="Depatie T.H."/>
            <person name="Wessinger C.A."/>
        </authorList>
    </citation>
    <scope>NUCLEOTIDE SEQUENCE [LARGE SCALE GENOMIC DNA]</scope>
    <source>
        <strain evidence="5">WTNN_2</strain>
        <tissue evidence="5">Leaf</tissue>
    </source>
</reference>
<dbReference type="InterPro" id="IPR039109">
    <property type="entry name" value="Ribosomal_eL30-like"/>
</dbReference>
<dbReference type="SUPFAM" id="SSF55315">
    <property type="entry name" value="L30e-like"/>
    <property type="match status" value="1"/>
</dbReference>
<evidence type="ECO:0000313" key="5">
    <source>
        <dbReference type="EMBL" id="KAL3818890.1"/>
    </source>
</evidence>
<dbReference type="PANTHER" id="PTHR11449">
    <property type="entry name" value="RIBOSOMAL PROTEIN L30"/>
    <property type="match status" value="1"/>
</dbReference>
<name>A0ABD3S397_9LAMI</name>
<dbReference type="Proteomes" id="UP001634393">
    <property type="component" value="Unassembled WGS sequence"/>
</dbReference>
<dbReference type="Gene3D" id="3.30.1330.30">
    <property type="match status" value="2"/>
</dbReference>
<dbReference type="PROSITE" id="PS00993">
    <property type="entry name" value="RIBOSOMAL_L30E_2"/>
    <property type="match status" value="1"/>
</dbReference>
<dbReference type="InterPro" id="IPR029064">
    <property type="entry name" value="Ribosomal_eL30-like_sf"/>
</dbReference>
<dbReference type="PROSITE" id="PS00709">
    <property type="entry name" value="RIBOSOMAL_L30E_1"/>
    <property type="match status" value="1"/>
</dbReference>
<evidence type="ECO:0000256" key="3">
    <source>
        <dbReference type="ARBA" id="ARBA00023274"/>
    </source>
</evidence>
<dbReference type="EMBL" id="JBJXBP010000007">
    <property type="protein sequence ID" value="KAL3818890.1"/>
    <property type="molecule type" value="Genomic_DNA"/>
</dbReference>
<dbReference type="InterPro" id="IPR004038">
    <property type="entry name" value="Ribosomal_eL8/eL30/eS12/Gad45"/>
</dbReference>
<dbReference type="InterPro" id="IPR022991">
    <property type="entry name" value="Ribosomal_eL30_CS"/>
</dbReference>
<dbReference type="AlphaFoldDB" id="A0ABD3S397"/>
<gene>
    <name evidence="5" type="ORF">ACJIZ3_004795</name>
</gene>
<feature type="domain" description="Ribosomal protein eL8/eL30/eS12/Gadd45" evidence="4">
    <location>
        <begin position="32"/>
        <end position="94"/>
    </location>
</feature>
<comment type="similarity">
    <text evidence="1">Belongs to the eukaryotic ribosomal protein eL30 family.</text>
</comment>
<evidence type="ECO:0000313" key="6">
    <source>
        <dbReference type="Proteomes" id="UP001634393"/>
    </source>
</evidence>
<sequence>MVAAKKTVSNLSPFIPLSFRNRIAGYSIFCSINNRLALVMKSGKYTLGYKTVLKTLRNSKGKLILISNNCPPLRKSEIEYYAMLAKVMVHHYSGMKSEMRSSGLISFTFQEFSLYNVDLGTACGKFHRVSCLSIIDPGDSDIIKALAGDN</sequence>
<dbReference type="GO" id="GO:0005840">
    <property type="term" value="C:ribosome"/>
    <property type="evidence" value="ECO:0007669"/>
    <property type="project" value="UniProtKB-KW"/>
</dbReference>
<organism evidence="5 6">
    <name type="scientific">Penstemon smallii</name>
    <dbReference type="NCBI Taxonomy" id="265156"/>
    <lineage>
        <taxon>Eukaryota</taxon>
        <taxon>Viridiplantae</taxon>
        <taxon>Streptophyta</taxon>
        <taxon>Embryophyta</taxon>
        <taxon>Tracheophyta</taxon>
        <taxon>Spermatophyta</taxon>
        <taxon>Magnoliopsida</taxon>
        <taxon>eudicotyledons</taxon>
        <taxon>Gunneridae</taxon>
        <taxon>Pentapetalae</taxon>
        <taxon>asterids</taxon>
        <taxon>lamiids</taxon>
        <taxon>Lamiales</taxon>
        <taxon>Plantaginaceae</taxon>
        <taxon>Cheloneae</taxon>
        <taxon>Penstemon</taxon>
    </lineage>
</organism>
<keyword evidence="2" id="KW-0689">Ribosomal protein</keyword>
<keyword evidence="3" id="KW-0687">Ribonucleoprotein</keyword>
<proteinExistence type="inferred from homology"/>
<accession>A0ABD3S397</accession>
<dbReference type="Pfam" id="PF01248">
    <property type="entry name" value="Ribosomal_L7Ae"/>
    <property type="match status" value="1"/>
</dbReference>
<keyword evidence="6" id="KW-1185">Reference proteome</keyword>
<dbReference type="GO" id="GO:1990904">
    <property type="term" value="C:ribonucleoprotein complex"/>
    <property type="evidence" value="ECO:0007669"/>
    <property type="project" value="UniProtKB-KW"/>
</dbReference>
<evidence type="ECO:0000256" key="1">
    <source>
        <dbReference type="ARBA" id="ARBA00007326"/>
    </source>
</evidence>
<protein>
    <recommendedName>
        <fullName evidence="4">Ribosomal protein eL8/eL30/eS12/Gadd45 domain-containing protein</fullName>
    </recommendedName>
</protein>